<dbReference type="NCBIfam" id="TIGR02032">
    <property type="entry name" value="GG-red-SF"/>
    <property type="match status" value="1"/>
</dbReference>
<evidence type="ECO:0000313" key="2">
    <source>
        <dbReference type="Proteomes" id="UP000276223"/>
    </source>
</evidence>
<protein>
    <submittedName>
        <fullName evidence="1">Geranylgeranyl reductase family protein</fullName>
    </submittedName>
</protein>
<dbReference type="GO" id="GO:0016628">
    <property type="term" value="F:oxidoreductase activity, acting on the CH-CH group of donors, NAD or NADP as acceptor"/>
    <property type="evidence" value="ECO:0007669"/>
    <property type="project" value="InterPro"/>
</dbReference>
<comment type="caution">
    <text evidence="1">The sequence shown here is derived from an EMBL/GenBank/DDBJ whole genome shotgun (WGS) entry which is preliminary data.</text>
</comment>
<dbReference type="SUPFAM" id="SSF51905">
    <property type="entry name" value="FAD/NAD(P)-binding domain"/>
    <property type="match status" value="1"/>
</dbReference>
<organism evidence="1 2">
    <name type="scientific">Desulfosoma caldarium</name>
    <dbReference type="NCBI Taxonomy" id="610254"/>
    <lineage>
        <taxon>Bacteria</taxon>
        <taxon>Pseudomonadati</taxon>
        <taxon>Thermodesulfobacteriota</taxon>
        <taxon>Syntrophobacteria</taxon>
        <taxon>Syntrophobacterales</taxon>
        <taxon>Syntrophobacteraceae</taxon>
        <taxon>Desulfosoma</taxon>
    </lineage>
</organism>
<dbReference type="PANTHER" id="PTHR42685:SF18">
    <property type="entry name" value="DIGERANYLGERANYLGLYCEROPHOSPHOLIPID REDUCTASE"/>
    <property type="match status" value="1"/>
</dbReference>
<name>A0A3N1UIC3_9BACT</name>
<gene>
    <name evidence="1" type="ORF">EDC27_2290</name>
</gene>
<dbReference type="OrthoDB" id="9799983at2"/>
<dbReference type="AlphaFoldDB" id="A0A3N1UIC3"/>
<dbReference type="PRINTS" id="PR00411">
    <property type="entry name" value="PNDRDTASEI"/>
</dbReference>
<dbReference type="InterPro" id="IPR011777">
    <property type="entry name" value="Geranylgeranyl_Rdtase_fam"/>
</dbReference>
<dbReference type="Proteomes" id="UP000276223">
    <property type="component" value="Unassembled WGS sequence"/>
</dbReference>
<dbReference type="PANTHER" id="PTHR42685">
    <property type="entry name" value="GERANYLGERANYL DIPHOSPHATE REDUCTASE"/>
    <property type="match status" value="1"/>
</dbReference>
<reference evidence="1 2" key="1">
    <citation type="submission" date="2018-11" db="EMBL/GenBank/DDBJ databases">
        <title>Genomic Encyclopedia of Type Strains, Phase IV (KMG-IV): sequencing the most valuable type-strain genomes for metagenomic binning, comparative biology and taxonomic classification.</title>
        <authorList>
            <person name="Goeker M."/>
        </authorList>
    </citation>
    <scope>NUCLEOTIDE SEQUENCE [LARGE SCALE GENOMIC DNA]</scope>
    <source>
        <strain evidence="1 2">DSM 22027</strain>
    </source>
</reference>
<evidence type="ECO:0000313" key="1">
    <source>
        <dbReference type="EMBL" id="ROQ91014.1"/>
    </source>
</evidence>
<proteinExistence type="predicted"/>
<dbReference type="Pfam" id="PF12831">
    <property type="entry name" value="FAD_oxidored"/>
    <property type="match status" value="1"/>
</dbReference>
<dbReference type="Gene3D" id="3.50.50.60">
    <property type="entry name" value="FAD/NAD(P)-binding domain"/>
    <property type="match status" value="1"/>
</dbReference>
<sequence length="380" mass="41457">MNADCIVIGAGPAGSCAARKAAQRGLKVLCLEKEKFPRAKPCGGALSINAVKTLDCALPAYVQEGFAYGIRAHYGARVLEARRAQPIAVLVRREVFDTFLVDKARDAGAVVHTEEKVLALEETPHHVTVRTTRGEYRCAYAIVAHGAQGVLNRRLSGPSRTGTRWKAVTHREAASVLWPSLRSKDPVLEFYFDAYPNGYGWVFPLRNAFSIGVGGLHGGPLSTRKAFLNFMRRLHGPKHSAYRGGTIPCCGIASVLGTQRTLYAGDAGGFGEAFSGEGIFYAMRSGQLAADTIADAMKGSIKGPLPQVYRSQCLQVLGDNLRYAAFFARWVYRFPGFFVSLFARRPVWAQEFLGIPLGETTYKHFLLKRFSLGLLGHSGP</sequence>
<keyword evidence="2" id="KW-1185">Reference proteome</keyword>
<dbReference type="EMBL" id="RJVA01000013">
    <property type="protein sequence ID" value="ROQ91014.1"/>
    <property type="molecule type" value="Genomic_DNA"/>
</dbReference>
<accession>A0A3N1UIC3</accession>
<dbReference type="RefSeq" id="WP_123290738.1">
    <property type="nucleotide sequence ID" value="NZ_RJVA01000013.1"/>
</dbReference>
<dbReference type="InterPro" id="IPR036188">
    <property type="entry name" value="FAD/NAD-bd_sf"/>
</dbReference>
<dbReference type="InterPro" id="IPR050407">
    <property type="entry name" value="Geranylgeranyl_reductase"/>
</dbReference>